<dbReference type="InterPro" id="IPR052314">
    <property type="entry name" value="Immune_rcpt_domain"/>
</dbReference>
<keyword evidence="2" id="KW-1015">Disulfide bond</keyword>
<dbReference type="InterPro" id="IPR036179">
    <property type="entry name" value="Ig-like_dom_sf"/>
</dbReference>
<dbReference type="GO" id="GO:0009986">
    <property type="term" value="C:cell surface"/>
    <property type="evidence" value="ECO:0007669"/>
    <property type="project" value="TreeGrafter"/>
</dbReference>
<dbReference type="OrthoDB" id="8959642at2759"/>
<comment type="caution">
    <text evidence="7">The sequence shown here is derived from an EMBL/GenBank/DDBJ whole genome shotgun (WGS) entry which is preliminary data.</text>
</comment>
<keyword evidence="5" id="KW-0812">Transmembrane</keyword>
<gene>
    <name evidence="7" type="primary">Treml2</name>
    <name evidence="7" type="ORF">ATRCLA_R14283</name>
</gene>
<proteinExistence type="predicted"/>
<dbReference type="PANTHER" id="PTHR16423:SF6">
    <property type="entry name" value="TRIGGERING RECEPTOR EXPRESSED ON MYELOID CELLS 2-RELATED"/>
    <property type="match status" value="1"/>
</dbReference>
<dbReference type="AlphaFoldDB" id="A0A852PB18"/>
<sequence>VLCLCAQLPSPSPHLILTALQGQSPEGRRRREGDTLHLQCSYAAWVTDRQTKYWCLLRDGTCQELVQTSYQYRSQSKDGKMTMEGDTTNKTVSITMTDLKAEDSGTYFCAYYSSVYISLRSISLNVFGDGLLHHPALVTPFLSCSSNVNTFIILSVVLLVLLVLALLTSVGLGVRQRKHLRRTGTSSWGCAKQGLPATALGSTGGRESSQDDSKGPAYINLDVQSHPGSEDPLYCNVEPSQAHRKPQNVEYAVIAFNQSPRNDRG</sequence>
<evidence type="ECO:0000313" key="8">
    <source>
        <dbReference type="Proteomes" id="UP000658642"/>
    </source>
</evidence>
<dbReference type="InterPro" id="IPR003599">
    <property type="entry name" value="Ig_sub"/>
</dbReference>
<protein>
    <submittedName>
        <fullName evidence="7">TRML2 protein</fullName>
    </submittedName>
</protein>
<dbReference type="Pfam" id="PF07686">
    <property type="entry name" value="V-set"/>
    <property type="match status" value="1"/>
</dbReference>
<evidence type="ECO:0000256" key="2">
    <source>
        <dbReference type="ARBA" id="ARBA00023157"/>
    </source>
</evidence>
<dbReference type="InterPro" id="IPR013783">
    <property type="entry name" value="Ig-like_fold"/>
</dbReference>
<feature type="non-terminal residue" evidence="7">
    <location>
        <position position="1"/>
    </location>
</feature>
<feature type="region of interest" description="Disordered" evidence="4">
    <location>
        <begin position="198"/>
        <end position="222"/>
    </location>
</feature>
<dbReference type="GO" id="GO:0038023">
    <property type="term" value="F:signaling receptor activity"/>
    <property type="evidence" value="ECO:0007669"/>
    <property type="project" value="TreeGrafter"/>
</dbReference>
<evidence type="ECO:0000256" key="1">
    <source>
        <dbReference type="ARBA" id="ARBA00022729"/>
    </source>
</evidence>
<dbReference type="SMART" id="SM00406">
    <property type="entry name" value="IGv"/>
    <property type="match status" value="1"/>
</dbReference>
<organism evidence="7 8">
    <name type="scientific">Atrichornis clamosus</name>
    <dbReference type="NCBI Taxonomy" id="449594"/>
    <lineage>
        <taxon>Eukaryota</taxon>
        <taxon>Metazoa</taxon>
        <taxon>Chordata</taxon>
        <taxon>Craniata</taxon>
        <taxon>Vertebrata</taxon>
        <taxon>Euteleostomi</taxon>
        <taxon>Archelosauria</taxon>
        <taxon>Archosauria</taxon>
        <taxon>Dinosauria</taxon>
        <taxon>Saurischia</taxon>
        <taxon>Theropoda</taxon>
        <taxon>Coelurosauria</taxon>
        <taxon>Aves</taxon>
        <taxon>Neognathae</taxon>
        <taxon>Neoaves</taxon>
        <taxon>Telluraves</taxon>
        <taxon>Australaves</taxon>
        <taxon>Passeriformes</taxon>
        <taxon>Menuridae</taxon>
        <taxon>Atrichornis</taxon>
    </lineage>
</organism>
<dbReference type="EMBL" id="WBMZ01010969">
    <property type="protein sequence ID" value="NXY21683.1"/>
    <property type="molecule type" value="Genomic_DNA"/>
</dbReference>
<dbReference type="InterPro" id="IPR013106">
    <property type="entry name" value="Ig_V-set"/>
</dbReference>
<evidence type="ECO:0000313" key="7">
    <source>
        <dbReference type="EMBL" id="NXY21683.1"/>
    </source>
</evidence>
<evidence type="ECO:0000256" key="4">
    <source>
        <dbReference type="SAM" id="MobiDB-lite"/>
    </source>
</evidence>
<keyword evidence="1" id="KW-0732">Signal</keyword>
<dbReference type="PANTHER" id="PTHR16423">
    <property type="entry name" value="TREM-LIKE TRANSCRIPT PROTEIN"/>
    <property type="match status" value="1"/>
</dbReference>
<name>A0A852PB18_9PASS</name>
<accession>A0A852PB18</accession>
<feature type="domain" description="Ig-like" evidence="6">
    <location>
        <begin position="13"/>
        <end position="123"/>
    </location>
</feature>
<keyword evidence="8" id="KW-1185">Reference proteome</keyword>
<keyword evidence="5" id="KW-0472">Membrane</keyword>
<keyword evidence="3" id="KW-0393">Immunoglobulin domain</keyword>
<evidence type="ECO:0000259" key="6">
    <source>
        <dbReference type="PROSITE" id="PS50835"/>
    </source>
</evidence>
<dbReference type="Gene3D" id="2.60.40.10">
    <property type="entry name" value="Immunoglobulins"/>
    <property type="match status" value="1"/>
</dbReference>
<dbReference type="PROSITE" id="PS50835">
    <property type="entry name" value="IG_LIKE"/>
    <property type="match status" value="1"/>
</dbReference>
<evidence type="ECO:0000256" key="3">
    <source>
        <dbReference type="ARBA" id="ARBA00023319"/>
    </source>
</evidence>
<dbReference type="SMART" id="SM00409">
    <property type="entry name" value="IG"/>
    <property type="match status" value="1"/>
</dbReference>
<evidence type="ECO:0000256" key="5">
    <source>
        <dbReference type="SAM" id="Phobius"/>
    </source>
</evidence>
<feature type="transmembrane region" description="Helical" evidence="5">
    <location>
        <begin position="151"/>
        <end position="174"/>
    </location>
</feature>
<dbReference type="SUPFAM" id="SSF48726">
    <property type="entry name" value="Immunoglobulin"/>
    <property type="match status" value="1"/>
</dbReference>
<reference evidence="7" key="1">
    <citation type="submission" date="2020-02" db="EMBL/GenBank/DDBJ databases">
        <title>Bird 10,000 Genomes (B10K) Project - Family phase.</title>
        <authorList>
            <person name="Zhang G."/>
        </authorList>
    </citation>
    <scope>NUCLEOTIDE SEQUENCE</scope>
    <source>
        <strain evidence="7">B10K-DU-029-61</strain>
        <tissue evidence="7">Blood</tissue>
    </source>
</reference>
<dbReference type="InterPro" id="IPR007110">
    <property type="entry name" value="Ig-like_dom"/>
</dbReference>
<feature type="non-terminal residue" evidence="7">
    <location>
        <position position="265"/>
    </location>
</feature>
<keyword evidence="5" id="KW-1133">Transmembrane helix</keyword>
<dbReference type="Proteomes" id="UP000658642">
    <property type="component" value="Unassembled WGS sequence"/>
</dbReference>